<evidence type="ECO:0000313" key="2">
    <source>
        <dbReference type="Proteomes" id="UP000694867"/>
    </source>
</evidence>
<keyword evidence="1" id="KW-0175">Coiled coil</keyword>
<reference evidence="3" key="1">
    <citation type="submission" date="2025-08" db="UniProtKB">
        <authorList>
            <consortium name="RefSeq"/>
        </authorList>
    </citation>
    <scope>IDENTIFICATION</scope>
</reference>
<dbReference type="Proteomes" id="UP000694867">
    <property type="component" value="Unplaced"/>
</dbReference>
<organism evidence="2 3">
    <name type="scientific">Galendromus occidentalis</name>
    <name type="common">western predatory mite</name>
    <dbReference type="NCBI Taxonomy" id="34638"/>
    <lineage>
        <taxon>Eukaryota</taxon>
        <taxon>Metazoa</taxon>
        <taxon>Ecdysozoa</taxon>
        <taxon>Arthropoda</taxon>
        <taxon>Chelicerata</taxon>
        <taxon>Arachnida</taxon>
        <taxon>Acari</taxon>
        <taxon>Parasitiformes</taxon>
        <taxon>Mesostigmata</taxon>
        <taxon>Gamasina</taxon>
        <taxon>Phytoseioidea</taxon>
        <taxon>Phytoseiidae</taxon>
        <taxon>Typhlodrominae</taxon>
        <taxon>Galendromus</taxon>
    </lineage>
</organism>
<dbReference type="RefSeq" id="XP_003739644.1">
    <property type="nucleotide sequence ID" value="XM_003739596.2"/>
</dbReference>
<accession>A0AAJ6VVF8</accession>
<dbReference type="GeneID" id="100902579"/>
<evidence type="ECO:0000313" key="3">
    <source>
        <dbReference type="RefSeq" id="XP_003739644.1"/>
    </source>
</evidence>
<feature type="coiled-coil region" evidence="1">
    <location>
        <begin position="221"/>
        <end position="248"/>
    </location>
</feature>
<sequence length="268" mass="30584">MAPTNRTSLRNASKAFRTIIASPASFIRKRLRRDVPKRNLKLALSPLSNAVCSHKPVGIGKFAEDEAARALCDLFTEDASSYADWAGMFLDELGDRLAAMSRMWEPALEVMKAGTGFSRSDHNTLRKFHFQTLANLSEMAESVTRSNWSKPRVKLSCRYHQDLDEIYFQICHCHEDIRRLVGFIGSYIEKCETPTVLYGVKCRLDVRIKLRDVDIEFDRAIDALQQTRRRFEDQLEQLFEDLRKTSSAISEYLAAVRESAKAVRGNLA</sequence>
<protein>
    <submittedName>
        <fullName evidence="3">Uncharacterized protein LOC100902579</fullName>
    </submittedName>
</protein>
<keyword evidence="2" id="KW-1185">Reference proteome</keyword>
<evidence type="ECO:0000256" key="1">
    <source>
        <dbReference type="SAM" id="Coils"/>
    </source>
</evidence>
<dbReference type="KEGG" id="goe:100902579"/>
<dbReference type="AlphaFoldDB" id="A0AAJ6VVF8"/>
<name>A0AAJ6VVF8_9ACAR</name>
<gene>
    <name evidence="3" type="primary">LOC100902579</name>
</gene>
<proteinExistence type="predicted"/>